<keyword evidence="4 8" id="KW-0547">Nucleotide-binding</keyword>
<keyword evidence="5" id="KW-0418">Kinase</keyword>
<evidence type="ECO:0000256" key="9">
    <source>
        <dbReference type="PIRSR" id="PIRSR630616-3"/>
    </source>
</evidence>
<dbReference type="InterPro" id="IPR011009">
    <property type="entry name" value="Kinase-like_dom_sf"/>
</dbReference>
<feature type="binding site" evidence="8 10">
    <location>
        <position position="95"/>
    </location>
    <ligand>
        <name>ATP</name>
        <dbReference type="ChEBI" id="CHEBI:30616"/>
    </ligand>
</feature>
<proteinExistence type="inferred from homology"/>
<comment type="similarity">
    <text evidence="1">Belongs to the protein kinase superfamily. CAMK Ser/Thr protein kinase family. CHEK2 subfamily.</text>
</comment>
<evidence type="ECO:0000256" key="7">
    <source>
        <dbReference type="PIRSR" id="PIRSR630616-1"/>
    </source>
</evidence>
<dbReference type="PROSITE" id="PS00108">
    <property type="entry name" value="PROTEIN_KINASE_ST"/>
    <property type="match status" value="1"/>
</dbReference>
<dbReference type="PROSITE" id="PS50011">
    <property type="entry name" value="PROTEIN_KINASE_DOM"/>
    <property type="match status" value="1"/>
</dbReference>
<keyword evidence="6 8" id="KW-0067">ATP-binding</keyword>
<dbReference type="CDD" id="cd05117">
    <property type="entry name" value="STKc_CAMK"/>
    <property type="match status" value="1"/>
</dbReference>
<keyword evidence="3" id="KW-0808">Transferase</keyword>
<evidence type="ECO:0000256" key="2">
    <source>
        <dbReference type="ARBA" id="ARBA00022527"/>
    </source>
</evidence>
<dbReference type="GO" id="GO:0031573">
    <property type="term" value="P:mitotic intra-S DNA damage checkpoint signaling"/>
    <property type="evidence" value="ECO:0007669"/>
    <property type="project" value="EnsemblFungi"/>
</dbReference>
<sequence>LIEDRSTNGTWVNVSKLQPRRLHLLVHGDEICIAPSSHTDQIRFIFNCPNATQPSSILLPELLNKYHITETVGSGAFAKVLKAVHRQSGITYAVKAIQTKLPLAANAIEREISVLMSLHHPNIVALHETYKQPSHTYLILDYVPNGDLMDHILNAGPLSERDSSSVLSQILDAIHYVHSRGISHRDLKPENILIQSLSPIRVKVCDFGLAKANGPSSLLKTFCGTFAYLAPEILQSRSASPTSPQKVYSNAVDIWSIGCIAYVSLTASFPFNGVTQDEMHRSIVSATFLMAPLKQARTSQNAIDFLSFLLQPNPEKRPTALSAMQHVWLLGNSSVLSEIESSDNNAY</sequence>
<feature type="cross-link" description="Glycyl lysine isopeptide (Lys-Gly) (interchain with G-Cter in SUMO2)" evidence="9">
    <location>
        <position position="188"/>
    </location>
</feature>
<dbReference type="PANTHER" id="PTHR24350">
    <property type="entry name" value="SERINE/THREONINE-PROTEIN KINASE IAL-RELATED"/>
    <property type="match status" value="1"/>
</dbReference>
<dbReference type="GO" id="GO:0033314">
    <property type="term" value="P:mitotic DNA replication checkpoint signaling"/>
    <property type="evidence" value="ECO:0007669"/>
    <property type="project" value="EnsemblFungi"/>
</dbReference>
<dbReference type="AlphaFoldDB" id="A0A1E4THZ6"/>
<dbReference type="EMBL" id="KV453842">
    <property type="protein sequence ID" value="ODV91381.1"/>
    <property type="molecule type" value="Genomic_DNA"/>
</dbReference>
<protein>
    <recommendedName>
        <fullName evidence="16">Protein kinase domain-containing protein</fullName>
    </recommendedName>
</protein>
<accession>A0A1E4THZ6</accession>
<feature type="active site" description="Proton acceptor" evidence="7">
    <location>
        <position position="186"/>
    </location>
</feature>
<dbReference type="SUPFAM" id="SSF56112">
    <property type="entry name" value="Protein kinase-like (PK-like)"/>
    <property type="match status" value="1"/>
</dbReference>
<dbReference type="PROSITE" id="PS00107">
    <property type="entry name" value="PROTEIN_KINASE_ATP"/>
    <property type="match status" value="1"/>
</dbReference>
<dbReference type="PROSITE" id="PS50006">
    <property type="entry name" value="FHA_DOMAIN"/>
    <property type="match status" value="1"/>
</dbReference>
<dbReference type="Gene3D" id="2.60.200.20">
    <property type="match status" value="1"/>
</dbReference>
<organism evidence="14 15">
    <name type="scientific">Tortispora caseinolytica NRRL Y-17796</name>
    <dbReference type="NCBI Taxonomy" id="767744"/>
    <lineage>
        <taxon>Eukaryota</taxon>
        <taxon>Fungi</taxon>
        <taxon>Dikarya</taxon>
        <taxon>Ascomycota</taxon>
        <taxon>Saccharomycotina</taxon>
        <taxon>Trigonopsidomycetes</taxon>
        <taxon>Trigonopsidales</taxon>
        <taxon>Trigonopsidaceae</taxon>
        <taxon>Tortispora</taxon>
    </lineage>
</organism>
<keyword evidence="15" id="KW-1185">Reference proteome</keyword>
<dbReference type="InterPro" id="IPR008984">
    <property type="entry name" value="SMAD_FHA_dom_sf"/>
</dbReference>
<evidence type="ECO:0000256" key="10">
    <source>
        <dbReference type="PROSITE-ProRule" id="PRU10141"/>
    </source>
</evidence>
<dbReference type="InterPro" id="IPR017441">
    <property type="entry name" value="Protein_kinase_ATP_BS"/>
</dbReference>
<evidence type="ECO:0000259" key="12">
    <source>
        <dbReference type="PROSITE" id="PS50006"/>
    </source>
</evidence>
<dbReference type="Pfam" id="PF00498">
    <property type="entry name" value="FHA"/>
    <property type="match status" value="1"/>
</dbReference>
<feature type="domain" description="FHA" evidence="12">
    <location>
        <begin position="1"/>
        <end position="17"/>
    </location>
</feature>
<dbReference type="OrthoDB" id="10252171at2759"/>
<feature type="non-terminal residue" evidence="14">
    <location>
        <position position="1"/>
    </location>
</feature>
<evidence type="ECO:0008006" key="16">
    <source>
        <dbReference type="Google" id="ProtNLM"/>
    </source>
</evidence>
<evidence type="ECO:0000256" key="3">
    <source>
        <dbReference type="ARBA" id="ARBA00022679"/>
    </source>
</evidence>
<reference evidence="15" key="1">
    <citation type="submission" date="2016-02" db="EMBL/GenBank/DDBJ databases">
        <title>Comparative genomics of biotechnologically important yeasts.</title>
        <authorList>
            <consortium name="DOE Joint Genome Institute"/>
            <person name="Riley R."/>
            <person name="Haridas S."/>
            <person name="Wolfe K.H."/>
            <person name="Lopes M.R."/>
            <person name="Hittinger C.T."/>
            <person name="Goker M."/>
            <person name="Salamov A."/>
            <person name="Wisecaver J."/>
            <person name="Long T.M."/>
            <person name="Aerts A.L."/>
            <person name="Barry K."/>
            <person name="Choi C."/>
            <person name="Clum A."/>
            <person name="Coughlan A.Y."/>
            <person name="Deshpande S."/>
            <person name="Douglass A.P."/>
            <person name="Hanson S.J."/>
            <person name="Klenk H.-P."/>
            <person name="Labutti K."/>
            <person name="Lapidus A."/>
            <person name="Lindquist E."/>
            <person name="Lipzen A."/>
            <person name="Meier-Kolthoff J.P."/>
            <person name="Ohm R.A."/>
            <person name="Otillar R.P."/>
            <person name="Pangilinan J."/>
            <person name="Peng Y."/>
            <person name="Rokas A."/>
            <person name="Rosa C.A."/>
            <person name="Scheuner C."/>
            <person name="Sibirny A.A."/>
            <person name="Slot J.C."/>
            <person name="Stielow J.B."/>
            <person name="Sun H."/>
            <person name="Kurtzman C.P."/>
            <person name="Blackwell M."/>
            <person name="Jeffries T.W."/>
            <person name="Grigoriev I.V."/>
        </authorList>
    </citation>
    <scope>NUCLEOTIDE SEQUENCE [LARGE SCALE GENOMIC DNA]</scope>
    <source>
        <strain evidence="15">NRRL Y-17796</strain>
    </source>
</reference>
<feature type="domain" description="Protein kinase" evidence="13">
    <location>
        <begin position="66"/>
        <end position="329"/>
    </location>
</feature>
<dbReference type="InterPro" id="IPR000719">
    <property type="entry name" value="Prot_kinase_dom"/>
</dbReference>
<evidence type="ECO:0000256" key="4">
    <source>
        <dbReference type="ARBA" id="ARBA00022741"/>
    </source>
</evidence>
<dbReference type="Pfam" id="PF00069">
    <property type="entry name" value="Pkinase"/>
    <property type="match status" value="1"/>
</dbReference>
<dbReference type="InterPro" id="IPR008271">
    <property type="entry name" value="Ser/Thr_kinase_AS"/>
</dbReference>
<feature type="binding site" evidence="8">
    <location>
        <position position="206"/>
    </location>
    <ligand>
        <name>ATP</name>
        <dbReference type="ChEBI" id="CHEBI:30616"/>
    </ligand>
</feature>
<evidence type="ECO:0000313" key="15">
    <source>
        <dbReference type="Proteomes" id="UP000095023"/>
    </source>
</evidence>
<evidence type="ECO:0000313" key="14">
    <source>
        <dbReference type="EMBL" id="ODV91381.1"/>
    </source>
</evidence>
<dbReference type="SUPFAM" id="SSF49879">
    <property type="entry name" value="SMAD/FHA domain"/>
    <property type="match status" value="1"/>
</dbReference>
<dbReference type="SMART" id="SM00220">
    <property type="entry name" value="S_TKc"/>
    <property type="match status" value="1"/>
</dbReference>
<dbReference type="Proteomes" id="UP000095023">
    <property type="component" value="Unassembled WGS sequence"/>
</dbReference>
<dbReference type="GO" id="GO:0033315">
    <property type="term" value="P:meiotic G2/MI DNA replication checkpoint signaling"/>
    <property type="evidence" value="ECO:0007669"/>
    <property type="project" value="EnsemblFungi"/>
</dbReference>
<evidence type="ECO:0000256" key="11">
    <source>
        <dbReference type="RuleBase" id="RU000304"/>
    </source>
</evidence>
<evidence type="ECO:0000256" key="6">
    <source>
        <dbReference type="ARBA" id="ARBA00022840"/>
    </source>
</evidence>
<feature type="non-terminal residue" evidence="14">
    <location>
        <position position="347"/>
    </location>
</feature>
<dbReference type="Gene3D" id="1.10.510.10">
    <property type="entry name" value="Transferase(Phosphotransferase) domain 1"/>
    <property type="match status" value="1"/>
</dbReference>
<dbReference type="GO" id="GO:0005524">
    <property type="term" value="F:ATP binding"/>
    <property type="evidence" value="ECO:0007669"/>
    <property type="project" value="UniProtKB-UniRule"/>
</dbReference>
<dbReference type="FunFam" id="3.30.200.20:FF:000315">
    <property type="entry name" value="Calcium-dependent protein kinase 3"/>
    <property type="match status" value="1"/>
</dbReference>
<evidence type="ECO:0000256" key="8">
    <source>
        <dbReference type="PIRSR" id="PIRSR630616-2"/>
    </source>
</evidence>
<evidence type="ECO:0000256" key="5">
    <source>
        <dbReference type="ARBA" id="ARBA00022777"/>
    </source>
</evidence>
<dbReference type="InterPro" id="IPR000253">
    <property type="entry name" value="FHA_dom"/>
</dbReference>
<dbReference type="FunFam" id="1.10.510.10:FF:000571">
    <property type="entry name" value="Maternal embryonic leucine zipper kinase"/>
    <property type="match status" value="1"/>
</dbReference>
<feature type="binding site" evidence="8">
    <location>
        <begin position="190"/>
        <end position="191"/>
    </location>
    <ligand>
        <name>ATP</name>
        <dbReference type="ChEBI" id="CHEBI:30616"/>
    </ligand>
</feature>
<dbReference type="InterPro" id="IPR030616">
    <property type="entry name" value="Aur-like"/>
</dbReference>
<dbReference type="GO" id="GO:0004674">
    <property type="term" value="F:protein serine/threonine kinase activity"/>
    <property type="evidence" value="ECO:0007669"/>
    <property type="project" value="UniProtKB-KW"/>
</dbReference>
<dbReference type="GO" id="GO:0005634">
    <property type="term" value="C:nucleus"/>
    <property type="evidence" value="ECO:0007669"/>
    <property type="project" value="EnsemblFungi"/>
</dbReference>
<gene>
    <name evidence="14" type="ORF">CANCADRAFT_14634</name>
</gene>
<dbReference type="Gene3D" id="3.30.200.20">
    <property type="entry name" value="Phosphorylase Kinase, domain 1"/>
    <property type="match status" value="1"/>
</dbReference>
<keyword evidence="2 11" id="KW-0723">Serine/threonine-protein kinase</keyword>
<evidence type="ECO:0000259" key="13">
    <source>
        <dbReference type="PROSITE" id="PS50011"/>
    </source>
</evidence>
<name>A0A1E4THZ6_9ASCO</name>
<evidence type="ECO:0000256" key="1">
    <source>
        <dbReference type="ARBA" id="ARBA00005575"/>
    </source>
</evidence>